<evidence type="ECO:0000256" key="6">
    <source>
        <dbReference type="ARBA" id="ARBA00022692"/>
    </source>
</evidence>
<dbReference type="GO" id="GO:0000155">
    <property type="term" value="F:phosphorelay sensor kinase activity"/>
    <property type="evidence" value="ECO:0007669"/>
    <property type="project" value="InterPro"/>
</dbReference>
<dbReference type="InterPro" id="IPR035965">
    <property type="entry name" value="PAS-like_dom_sf"/>
</dbReference>
<dbReference type="SMART" id="SM00387">
    <property type="entry name" value="HATPase_c"/>
    <property type="match status" value="1"/>
</dbReference>
<dbReference type="InterPro" id="IPR003661">
    <property type="entry name" value="HisK_dim/P_dom"/>
</dbReference>
<dbReference type="CDD" id="cd00082">
    <property type="entry name" value="HisKA"/>
    <property type="match status" value="1"/>
</dbReference>
<accession>A0A0G3BIE8</accession>
<dbReference type="InterPro" id="IPR050351">
    <property type="entry name" value="BphY/WalK/GraS-like"/>
</dbReference>
<comment type="catalytic activity">
    <reaction evidence="1">
        <text>ATP + protein L-histidine = ADP + protein N-phospho-L-histidine.</text>
        <dbReference type="EC" id="2.7.13.3"/>
    </reaction>
</comment>
<dbReference type="SUPFAM" id="SSF55785">
    <property type="entry name" value="PYP-like sensor domain (PAS domain)"/>
    <property type="match status" value="1"/>
</dbReference>
<dbReference type="NCBIfam" id="TIGR00229">
    <property type="entry name" value="sensory_box"/>
    <property type="match status" value="1"/>
</dbReference>
<dbReference type="Pfam" id="PF13185">
    <property type="entry name" value="GAF_2"/>
    <property type="match status" value="1"/>
</dbReference>
<evidence type="ECO:0000259" key="11">
    <source>
        <dbReference type="PROSITE" id="PS50109"/>
    </source>
</evidence>
<evidence type="ECO:0000256" key="1">
    <source>
        <dbReference type="ARBA" id="ARBA00000085"/>
    </source>
</evidence>
<dbReference type="OrthoDB" id="9808408at2"/>
<dbReference type="PROSITE" id="PS50112">
    <property type="entry name" value="PAS"/>
    <property type="match status" value="1"/>
</dbReference>
<keyword evidence="16" id="KW-1185">Reference proteome</keyword>
<dbReference type="Pfam" id="PF02518">
    <property type="entry name" value="HATPase_c"/>
    <property type="match status" value="1"/>
</dbReference>
<feature type="transmembrane region" description="Helical" evidence="10">
    <location>
        <begin position="304"/>
        <end position="324"/>
    </location>
</feature>
<dbReference type="PANTHER" id="PTHR42878:SF15">
    <property type="entry name" value="BACTERIOPHYTOCHROME"/>
    <property type="match status" value="1"/>
</dbReference>
<reference evidence="15 16" key="1">
    <citation type="submission" date="2015-05" db="EMBL/GenBank/DDBJ databases">
        <authorList>
            <person name="Tang B."/>
            <person name="Yu Y."/>
        </authorList>
    </citation>
    <scope>NUCLEOTIDE SEQUENCE [LARGE SCALE GENOMIC DNA]</scope>
    <source>
        <strain evidence="15 16">DSM 7029</strain>
    </source>
</reference>
<dbReference type="InterPro" id="IPR000700">
    <property type="entry name" value="PAS-assoc_C"/>
</dbReference>
<dbReference type="SUPFAM" id="SSF55781">
    <property type="entry name" value="GAF domain-like"/>
    <property type="match status" value="1"/>
</dbReference>
<dbReference type="Gene3D" id="3.30.450.40">
    <property type="match status" value="1"/>
</dbReference>
<evidence type="ECO:0000256" key="5">
    <source>
        <dbReference type="ARBA" id="ARBA00022679"/>
    </source>
</evidence>
<evidence type="ECO:0000256" key="3">
    <source>
        <dbReference type="ARBA" id="ARBA00012438"/>
    </source>
</evidence>
<dbReference type="InterPro" id="IPR036890">
    <property type="entry name" value="HATPase_C_sf"/>
</dbReference>
<feature type="domain" description="CHASE" evidence="14">
    <location>
        <begin position="70"/>
        <end position="238"/>
    </location>
</feature>
<evidence type="ECO:0000259" key="12">
    <source>
        <dbReference type="PROSITE" id="PS50112"/>
    </source>
</evidence>
<dbReference type="KEGG" id="pbh:AAW51_2451"/>
<dbReference type="EMBL" id="CP011371">
    <property type="protein sequence ID" value="AKJ29142.1"/>
    <property type="molecule type" value="Genomic_DNA"/>
</dbReference>
<keyword evidence="5" id="KW-0808">Transferase</keyword>
<dbReference type="SMART" id="SM00065">
    <property type="entry name" value="GAF"/>
    <property type="match status" value="1"/>
</dbReference>
<evidence type="ECO:0000313" key="16">
    <source>
        <dbReference type="Proteomes" id="UP000035352"/>
    </source>
</evidence>
<evidence type="ECO:0000256" key="2">
    <source>
        <dbReference type="ARBA" id="ARBA00004370"/>
    </source>
</evidence>
<dbReference type="PATRIC" id="fig|413882.6.peg.2563"/>
<dbReference type="SMART" id="SM01079">
    <property type="entry name" value="CHASE"/>
    <property type="match status" value="1"/>
</dbReference>
<dbReference type="AlphaFoldDB" id="A0A0G3BIE8"/>
<dbReference type="Pfam" id="PF03924">
    <property type="entry name" value="CHASE"/>
    <property type="match status" value="1"/>
</dbReference>
<keyword evidence="6 10" id="KW-0812">Transmembrane</keyword>
<evidence type="ECO:0000259" key="14">
    <source>
        <dbReference type="PROSITE" id="PS50839"/>
    </source>
</evidence>
<dbReference type="Gene3D" id="3.30.450.20">
    <property type="entry name" value="PAS domain"/>
    <property type="match status" value="1"/>
</dbReference>
<dbReference type="STRING" id="413882.AAW51_2451"/>
<dbReference type="InterPro" id="IPR005467">
    <property type="entry name" value="His_kinase_dom"/>
</dbReference>
<dbReference type="GO" id="GO:0030295">
    <property type="term" value="F:protein kinase activator activity"/>
    <property type="evidence" value="ECO:0007669"/>
    <property type="project" value="TreeGrafter"/>
</dbReference>
<dbReference type="Gene3D" id="3.30.450.350">
    <property type="entry name" value="CHASE domain"/>
    <property type="match status" value="1"/>
</dbReference>
<feature type="domain" description="PAC" evidence="13">
    <location>
        <begin position="608"/>
        <end position="660"/>
    </location>
</feature>
<dbReference type="SUPFAM" id="SSF55874">
    <property type="entry name" value="ATPase domain of HSP90 chaperone/DNA topoisomerase II/histidine kinase"/>
    <property type="match status" value="1"/>
</dbReference>
<dbReference type="InterPro" id="IPR042240">
    <property type="entry name" value="CHASE_sf"/>
</dbReference>
<dbReference type="PROSITE" id="PS50113">
    <property type="entry name" value="PAC"/>
    <property type="match status" value="1"/>
</dbReference>
<evidence type="ECO:0000256" key="9">
    <source>
        <dbReference type="ARBA" id="ARBA00023136"/>
    </source>
</evidence>
<dbReference type="GO" id="GO:0016020">
    <property type="term" value="C:membrane"/>
    <property type="evidence" value="ECO:0007669"/>
    <property type="project" value="UniProtKB-SubCell"/>
</dbReference>
<dbReference type="InterPro" id="IPR036097">
    <property type="entry name" value="HisK_dim/P_sf"/>
</dbReference>
<evidence type="ECO:0000256" key="8">
    <source>
        <dbReference type="ARBA" id="ARBA00022989"/>
    </source>
</evidence>
<dbReference type="Gene3D" id="1.10.287.130">
    <property type="match status" value="1"/>
</dbReference>
<dbReference type="SUPFAM" id="SSF47384">
    <property type="entry name" value="Homodimeric domain of signal transducing histidine kinase"/>
    <property type="match status" value="1"/>
</dbReference>
<dbReference type="InterPro" id="IPR006189">
    <property type="entry name" value="CHASE_dom"/>
</dbReference>
<evidence type="ECO:0000313" key="15">
    <source>
        <dbReference type="EMBL" id="AKJ29142.1"/>
    </source>
</evidence>
<dbReference type="PROSITE" id="PS51257">
    <property type="entry name" value="PROKAR_LIPOPROTEIN"/>
    <property type="match status" value="1"/>
</dbReference>
<dbReference type="PANTHER" id="PTHR42878">
    <property type="entry name" value="TWO-COMPONENT HISTIDINE KINASE"/>
    <property type="match status" value="1"/>
</dbReference>
<evidence type="ECO:0000256" key="10">
    <source>
        <dbReference type="SAM" id="Phobius"/>
    </source>
</evidence>
<keyword evidence="7 15" id="KW-0418">Kinase</keyword>
<keyword evidence="9 10" id="KW-0472">Membrane</keyword>
<sequence>MKSSLRSPYPWVVLLACLGLTLLAANFAHNAAVLREQAHFNEQVEVSMRRVGSAVDAHLSLLVATRAFIESAYVSRESFATFVSRLSLRERYPGVQGIGYSPRVRPDERTAVEQLARREGVTGFKVVPEGRRDPLFTVLYLEPADARNRAALGYDMYSEPLRREAMERAALSSQVAATDLVTLKQEIDARKQPGFLVFLPLYHGPAPAAPADRMGRLRGFVFAPFRAHDFFAAVVGTLPAGLELRVYSRRAQPQALLYDRAEAPAAQPPALQSQRVLDFGGQQWLLQFAGPREGFEGGSTAQRATLILLLGCLSSALLFGLVLIQVRAGRALERAGQERGAALDREKAHRTVAETLSEIALSLGTRQEPAQVIQRVTDEATRLTGASFGAYFQNTPDDAGHYGLYTLSGAPREAFAHFPPLRPTPLFGATFSGQTVRLDDVTRSELFGRNPPYQGMPAGHLKVVSYLGVSVKARDGRVLGGLFLGHPEPGRFRPEHERLVEGLAAQAAVVLENAQLLQSERQTHRLVEDQKALLDLIIEQSGEAIIAADAEGVIRLFNPAAERLHGVGRQEVPAAEWHSRYGLYTLEGSPLPLAQTPLYLALHGQVVQNSRWRVRRPDGVWRTLLGTATPLQRADGSNAGAVLIAHDDTERLHAEQEREALLQALERSNQELDQFAYVASHDLKAPLRGLANLSQWIAEDLGVHLTPQVAQHLQLLQGRVHRMDALIDGILQYSRAGRTATPPQPVDVGELITEVLELLSPPPGVVIETDASWPVVRADRTALQQVFLNLVGNAVKHAASPSGHISLSCRDLPQHWEFSITDNGPGIAPAYHERIWGIFQTLQPRDKVEGAGIGLAVVRKLVESRGGQAWVRSEPGHGATFGFTWPKD</sequence>
<dbReference type="PROSITE" id="PS50109">
    <property type="entry name" value="HIS_KIN"/>
    <property type="match status" value="1"/>
</dbReference>
<comment type="subcellular location">
    <subcellularLocation>
        <location evidence="2">Membrane</location>
    </subcellularLocation>
</comment>
<dbReference type="RefSeq" id="WP_053013509.1">
    <property type="nucleotide sequence ID" value="NZ_CP011371.1"/>
</dbReference>
<keyword evidence="4" id="KW-0597">Phosphoprotein</keyword>
<dbReference type="Proteomes" id="UP000035352">
    <property type="component" value="Chromosome"/>
</dbReference>
<dbReference type="SMART" id="SM00388">
    <property type="entry name" value="HisKA"/>
    <property type="match status" value="1"/>
</dbReference>
<evidence type="ECO:0000256" key="4">
    <source>
        <dbReference type="ARBA" id="ARBA00022553"/>
    </source>
</evidence>
<dbReference type="InterPro" id="IPR029016">
    <property type="entry name" value="GAF-like_dom_sf"/>
</dbReference>
<feature type="domain" description="Histidine kinase" evidence="11">
    <location>
        <begin position="678"/>
        <end position="888"/>
    </location>
</feature>
<dbReference type="InterPro" id="IPR003018">
    <property type="entry name" value="GAF"/>
</dbReference>
<protein>
    <recommendedName>
        <fullName evidence="3">histidine kinase</fullName>
        <ecNumber evidence="3">2.7.13.3</ecNumber>
    </recommendedName>
</protein>
<dbReference type="InterPro" id="IPR000014">
    <property type="entry name" value="PAS"/>
</dbReference>
<evidence type="ECO:0000256" key="7">
    <source>
        <dbReference type="ARBA" id="ARBA00022777"/>
    </source>
</evidence>
<dbReference type="Gene3D" id="3.30.565.10">
    <property type="entry name" value="Histidine kinase-like ATPase, C-terminal domain"/>
    <property type="match status" value="1"/>
</dbReference>
<dbReference type="Pfam" id="PF00512">
    <property type="entry name" value="HisKA"/>
    <property type="match status" value="1"/>
</dbReference>
<keyword evidence="8 10" id="KW-1133">Transmembrane helix</keyword>
<dbReference type="CDD" id="cd00130">
    <property type="entry name" value="PAS"/>
    <property type="match status" value="1"/>
</dbReference>
<name>A0A0G3BIE8_9BURK</name>
<dbReference type="PROSITE" id="PS50839">
    <property type="entry name" value="CHASE"/>
    <property type="match status" value="1"/>
</dbReference>
<dbReference type="GO" id="GO:0007234">
    <property type="term" value="P:osmosensory signaling via phosphorelay pathway"/>
    <property type="evidence" value="ECO:0007669"/>
    <property type="project" value="TreeGrafter"/>
</dbReference>
<dbReference type="InterPro" id="IPR003594">
    <property type="entry name" value="HATPase_dom"/>
</dbReference>
<dbReference type="Pfam" id="PF08448">
    <property type="entry name" value="PAS_4"/>
    <property type="match status" value="1"/>
</dbReference>
<proteinExistence type="predicted"/>
<dbReference type="InterPro" id="IPR013656">
    <property type="entry name" value="PAS_4"/>
</dbReference>
<gene>
    <name evidence="15" type="ORF">AAW51_2451</name>
</gene>
<dbReference type="GO" id="GO:0000156">
    <property type="term" value="F:phosphorelay response regulator activity"/>
    <property type="evidence" value="ECO:0007669"/>
    <property type="project" value="TreeGrafter"/>
</dbReference>
<feature type="domain" description="PAS" evidence="12">
    <location>
        <begin position="530"/>
        <end position="572"/>
    </location>
</feature>
<dbReference type="InterPro" id="IPR004358">
    <property type="entry name" value="Sig_transdc_His_kin-like_C"/>
</dbReference>
<organism evidence="15 16">
    <name type="scientific">Caldimonas brevitalea</name>
    <dbReference type="NCBI Taxonomy" id="413882"/>
    <lineage>
        <taxon>Bacteria</taxon>
        <taxon>Pseudomonadati</taxon>
        <taxon>Pseudomonadota</taxon>
        <taxon>Betaproteobacteria</taxon>
        <taxon>Burkholderiales</taxon>
        <taxon>Sphaerotilaceae</taxon>
        <taxon>Caldimonas</taxon>
    </lineage>
</organism>
<dbReference type="EC" id="2.7.13.3" evidence="3"/>
<evidence type="ECO:0000259" key="13">
    <source>
        <dbReference type="PROSITE" id="PS50113"/>
    </source>
</evidence>
<dbReference type="PRINTS" id="PR00344">
    <property type="entry name" value="BCTRLSENSOR"/>
</dbReference>